<name>A0A447U267_SALET</name>
<organism evidence="2 3">
    <name type="scientific">Salmonella enterica I</name>
    <dbReference type="NCBI Taxonomy" id="59201"/>
    <lineage>
        <taxon>Bacteria</taxon>
        <taxon>Pseudomonadati</taxon>
        <taxon>Pseudomonadota</taxon>
        <taxon>Gammaproteobacteria</taxon>
        <taxon>Enterobacterales</taxon>
        <taxon>Enterobacteriaceae</taxon>
        <taxon>Salmonella</taxon>
    </lineage>
</organism>
<accession>A0A447U267</accession>
<evidence type="ECO:0000313" key="2">
    <source>
        <dbReference type="EMBL" id="VEB58707.1"/>
    </source>
</evidence>
<dbReference type="Proteomes" id="UP000269208">
    <property type="component" value="Chromosome"/>
</dbReference>
<reference evidence="2 3" key="1">
    <citation type="submission" date="2018-12" db="EMBL/GenBank/DDBJ databases">
        <authorList>
            <consortium name="Pathogen Informatics"/>
        </authorList>
    </citation>
    <scope>NUCLEOTIDE SEQUENCE [LARGE SCALE GENOMIC DNA]</scope>
    <source>
        <strain evidence="2 3">NCTC6754</strain>
    </source>
</reference>
<proteinExistence type="predicted"/>
<dbReference type="EMBL" id="LR134190">
    <property type="protein sequence ID" value="VEB58707.1"/>
    <property type="molecule type" value="Genomic_DNA"/>
</dbReference>
<feature type="domain" description="Inverse autotransporter beta-domain" evidence="1">
    <location>
        <begin position="12"/>
        <end position="37"/>
    </location>
</feature>
<sequence length="44" mass="4888">MISTRKCACRFTQHINTSVSLEQYFGDSVDLFDSGNGVSQSCRV</sequence>
<dbReference type="InterPro" id="IPR024519">
    <property type="entry name" value="IAT_beta"/>
</dbReference>
<protein>
    <submittedName>
        <fullName evidence="2">Invasin</fullName>
    </submittedName>
</protein>
<evidence type="ECO:0000259" key="1">
    <source>
        <dbReference type="Pfam" id="PF11924"/>
    </source>
</evidence>
<gene>
    <name evidence="2" type="ORF">NCTC6754_05544</name>
</gene>
<dbReference type="AlphaFoldDB" id="A0A447U267"/>
<dbReference type="Pfam" id="PF11924">
    <property type="entry name" value="IAT_beta"/>
    <property type="match status" value="1"/>
</dbReference>
<evidence type="ECO:0000313" key="3">
    <source>
        <dbReference type="Proteomes" id="UP000269208"/>
    </source>
</evidence>